<dbReference type="OrthoDB" id="16824at2759"/>
<organism evidence="1 2">
    <name type="scientific">Malassezia sympodialis (strain ATCC 42132)</name>
    <name type="common">Atopic eczema-associated yeast</name>
    <dbReference type="NCBI Taxonomy" id="1230383"/>
    <lineage>
        <taxon>Eukaryota</taxon>
        <taxon>Fungi</taxon>
        <taxon>Dikarya</taxon>
        <taxon>Basidiomycota</taxon>
        <taxon>Ustilaginomycotina</taxon>
        <taxon>Malasseziomycetes</taxon>
        <taxon>Malasseziales</taxon>
        <taxon>Malasseziaceae</taxon>
        <taxon>Malassezia</taxon>
    </lineage>
</organism>
<name>A0A1M8AC03_MALS4</name>
<gene>
    <name evidence="1" type="ORF">MSYG_4323</name>
</gene>
<reference evidence="2" key="1">
    <citation type="journal article" date="2017" name="Nucleic Acids Res.">
        <title>Proteogenomics produces comprehensive and highly accurate protein-coding gene annotation in a complete genome assembly of Malassezia sympodialis.</title>
        <authorList>
            <person name="Zhu Y."/>
            <person name="Engstroem P.G."/>
            <person name="Tellgren-Roth C."/>
            <person name="Baudo C.D."/>
            <person name="Kennell J.C."/>
            <person name="Sun S."/>
            <person name="Billmyre R.B."/>
            <person name="Schroeder M.S."/>
            <person name="Andersson A."/>
            <person name="Holm T."/>
            <person name="Sigurgeirsson B."/>
            <person name="Wu G."/>
            <person name="Sankaranarayanan S.R."/>
            <person name="Siddharthan R."/>
            <person name="Sanyal K."/>
            <person name="Lundeberg J."/>
            <person name="Nystedt B."/>
            <person name="Boekhout T."/>
            <person name="Dawson T.L. Jr."/>
            <person name="Heitman J."/>
            <person name="Scheynius A."/>
            <person name="Lehtioe J."/>
        </authorList>
    </citation>
    <scope>NUCLEOTIDE SEQUENCE [LARGE SCALE GENOMIC DNA]</scope>
    <source>
        <strain evidence="2">ATCC 42132</strain>
    </source>
</reference>
<dbReference type="PANTHER" id="PTHR28075:SF3">
    <property type="entry name" value="DUF1748-DOMAIN-CONTAINING PROTEIN"/>
    <property type="match status" value="1"/>
</dbReference>
<dbReference type="GO" id="GO:0005737">
    <property type="term" value="C:cytoplasm"/>
    <property type="evidence" value="ECO:0007669"/>
    <property type="project" value="TreeGrafter"/>
</dbReference>
<dbReference type="InterPro" id="IPR013726">
    <property type="entry name" value="Mitofissin"/>
</dbReference>
<evidence type="ECO:0000313" key="1">
    <source>
        <dbReference type="EMBL" id="SHO79968.1"/>
    </source>
</evidence>
<evidence type="ECO:0008006" key="3">
    <source>
        <dbReference type="Google" id="ProtNLM"/>
    </source>
</evidence>
<dbReference type="EMBL" id="LT671828">
    <property type="protein sequence ID" value="SHO79968.1"/>
    <property type="molecule type" value="Genomic_DNA"/>
</dbReference>
<accession>A0A1M8AC03</accession>
<protein>
    <recommendedName>
        <fullName evidence="3">DUF1748-domain-containing protein</fullName>
    </recommendedName>
</protein>
<dbReference type="OMA" id="SEPNVRQ"/>
<dbReference type="AlphaFoldDB" id="A0A1M8AC03"/>
<keyword evidence="2" id="KW-1185">Reference proteome</keyword>
<dbReference type="Proteomes" id="UP000186303">
    <property type="component" value="Chromosome 8"/>
</dbReference>
<dbReference type="PANTHER" id="PTHR28075">
    <property type="entry name" value="CHROMOSOME 16, WHOLE GENOME SHOTGUN SEQUENCE"/>
    <property type="match status" value="1"/>
</dbReference>
<dbReference type="VEuPathDB" id="FungiDB:MSYG_4323"/>
<sequence>MMGRLLHYAADALMVSTILAGIKQTSGITPDITQVSEPNVRQAVYYYLSAGEYIFDKALAFAQSSSHFRPAEPINPLSLFNKEVHGSLRQYSHSDTPSRF</sequence>
<evidence type="ECO:0000313" key="2">
    <source>
        <dbReference type="Proteomes" id="UP000186303"/>
    </source>
</evidence>
<proteinExistence type="predicted"/>
<dbReference type="Pfam" id="PF08520">
    <property type="entry name" value="Mitofissin"/>
    <property type="match status" value="1"/>
</dbReference>